<dbReference type="Gene3D" id="3.30.565.10">
    <property type="entry name" value="Histidine kinase-like ATPase, C-terminal domain"/>
    <property type="match status" value="1"/>
</dbReference>
<dbReference type="GO" id="GO:0000155">
    <property type="term" value="F:phosphorelay sensor kinase activity"/>
    <property type="evidence" value="ECO:0007669"/>
    <property type="project" value="InterPro"/>
</dbReference>
<dbReference type="PANTHER" id="PTHR24421">
    <property type="entry name" value="NITRATE/NITRITE SENSOR PROTEIN NARX-RELATED"/>
    <property type="match status" value="1"/>
</dbReference>
<sequence>MVSKSKNIITCINYCAFTLVMIASSIYNVSNWIMLLSLYFIFLAFYSINTFFLHGLYNKNRKLTLLNFFIYFFEVSLIFFINKFDSSFLSTSLYLFLLEDIVVNEKFNIGIISLFIMYIMCCVSILNKLYYDISKAVTYILIALPIFIVVYIIFFLINYLLKQTSIIEDNLRDITIKKLEKDLLYANLKLAYERVEAMTALKERNRIARDIHDTVGHTLTTVLIQLEASKRLINKDTDTALEKLGLAQSQVRKGLNNIRNSVRVLESGNDILDFYSEIHSIIKETEKHSEVVIKSQIDENISFEKSQEKVILSAFLEGLTNGMKHGKSSAFLLKIYEKNENIFFSLEDNGIGSDIITPGFGLRAMRDRILELNGNIHVSSKANEGFGLYISFPKYMDVKEVNYE</sequence>
<dbReference type="GO" id="GO:0016020">
    <property type="term" value="C:membrane"/>
    <property type="evidence" value="ECO:0007669"/>
    <property type="project" value="InterPro"/>
</dbReference>
<keyword evidence="8" id="KW-0902">Two-component regulatory system</keyword>
<keyword evidence="7" id="KW-0067">ATP-binding</keyword>
<evidence type="ECO:0000256" key="6">
    <source>
        <dbReference type="ARBA" id="ARBA00022777"/>
    </source>
</evidence>
<feature type="domain" description="Signal transduction histidine kinase subgroup 3 dimerisation and phosphoacceptor" evidence="10">
    <location>
        <begin position="203"/>
        <end position="267"/>
    </location>
</feature>
<feature type="transmembrane region" description="Helical" evidence="9">
    <location>
        <begin position="7"/>
        <end position="27"/>
    </location>
</feature>
<dbReference type="InterPro" id="IPR050482">
    <property type="entry name" value="Sensor_HK_TwoCompSys"/>
</dbReference>
<evidence type="ECO:0000256" key="9">
    <source>
        <dbReference type="SAM" id="Phobius"/>
    </source>
</evidence>
<keyword evidence="9" id="KW-0472">Membrane</keyword>
<dbReference type="Pfam" id="PF07730">
    <property type="entry name" value="HisKA_3"/>
    <property type="match status" value="1"/>
</dbReference>
<keyword evidence="4" id="KW-0808">Transferase</keyword>
<feature type="transmembrane region" description="Helical" evidence="9">
    <location>
        <begin position="138"/>
        <end position="161"/>
    </location>
</feature>
<dbReference type="Gene3D" id="1.20.5.1930">
    <property type="match status" value="1"/>
</dbReference>
<dbReference type="KEGG" id="cck:Ccar_06800"/>
<feature type="transmembrane region" description="Helical" evidence="9">
    <location>
        <begin position="65"/>
        <end position="84"/>
    </location>
</feature>
<dbReference type="Proteomes" id="UP000004198">
    <property type="component" value="Unassembled WGS sequence"/>
</dbReference>
<keyword evidence="5" id="KW-0547">Nucleotide-binding</keyword>
<dbReference type="RefSeq" id="WP_007061304.1">
    <property type="nucleotide sequence ID" value="NZ_CP011803.1"/>
</dbReference>
<name>C6PUF2_9CLOT</name>
<proteinExistence type="predicted"/>
<dbReference type="InterPro" id="IPR036890">
    <property type="entry name" value="HATPase_C_sf"/>
</dbReference>
<evidence type="ECO:0000256" key="7">
    <source>
        <dbReference type="ARBA" id="ARBA00022840"/>
    </source>
</evidence>
<evidence type="ECO:0000259" key="10">
    <source>
        <dbReference type="Pfam" id="PF07730"/>
    </source>
</evidence>
<comment type="caution">
    <text evidence="11">The sequence shown here is derived from an EMBL/GenBank/DDBJ whole genome shotgun (WGS) entry which is preliminary data.</text>
</comment>
<evidence type="ECO:0000256" key="1">
    <source>
        <dbReference type="ARBA" id="ARBA00000085"/>
    </source>
</evidence>
<feature type="transmembrane region" description="Helical" evidence="9">
    <location>
        <begin position="33"/>
        <end position="53"/>
    </location>
</feature>
<dbReference type="PANTHER" id="PTHR24421:SF10">
    <property type="entry name" value="NITRATE_NITRITE SENSOR PROTEIN NARQ"/>
    <property type="match status" value="1"/>
</dbReference>
<dbReference type="PATRIC" id="fig|536227.13.peg.1432"/>
<evidence type="ECO:0000256" key="8">
    <source>
        <dbReference type="ARBA" id="ARBA00023012"/>
    </source>
</evidence>
<dbReference type="CDD" id="cd16917">
    <property type="entry name" value="HATPase_UhpB-NarQ-NarX-like"/>
    <property type="match status" value="1"/>
</dbReference>
<keyword evidence="6 11" id="KW-0418">Kinase</keyword>
<evidence type="ECO:0000256" key="5">
    <source>
        <dbReference type="ARBA" id="ARBA00022741"/>
    </source>
</evidence>
<dbReference type="GO" id="GO:0005524">
    <property type="term" value="F:ATP binding"/>
    <property type="evidence" value="ECO:0007669"/>
    <property type="project" value="UniProtKB-KW"/>
</dbReference>
<keyword evidence="3" id="KW-0597">Phosphoprotein</keyword>
<evidence type="ECO:0000256" key="2">
    <source>
        <dbReference type="ARBA" id="ARBA00012438"/>
    </source>
</evidence>
<organism evidence="11 12">
    <name type="scientific">Clostridium carboxidivorans P7</name>
    <dbReference type="NCBI Taxonomy" id="536227"/>
    <lineage>
        <taxon>Bacteria</taxon>
        <taxon>Bacillati</taxon>
        <taxon>Bacillota</taxon>
        <taxon>Clostridia</taxon>
        <taxon>Eubacteriales</taxon>
        <taxon>Clostridiaceae</taxon>
        <taxon>Clostridium</taxon>
    </lineage>
</organism>
<reference evidence="11 12" key="1">
    <citation type="submission" date="2009-06" db="EMBL/GenBank/DDBJ databases">
        <title>The draft genome of Clostridium carboxidivorans P7.</title>
        <authorList>
            <consortium name="US DOE Joint Genome Institute (JGI-PGF)"/>
            <person name="Lucas S."/>
            <person name="Copeland A."/>
            <person name="Lapidus A."/>
            <person name="Glavina del Rio T."/>
            <person name="Tice H."/>
            <person name="Bruce D."/>
            <person name="Goodwin L."/>
            <person name="Pitluck S."/>
            <person name="Larimer F."/>
            <person name="Land M.L."/>
            <person name="Hauser L."/>
            <person name="Hemme C.L."/>
        </authorList>
    </citation>
    <scope>NUCLEOTIDE SEQUENCE [LARGE SCALE GENOMIC DNA]</scope>
    <source>
        <strain evidence="11 12">P7</strain>
    </source>
</reference>
<dbReference type="EMBL" id="ACVI01000036">
    <property type="protein sequence ID" value="EET87150.1"/>
    <property type="molecule type" value="Genomic_DNA"/>
</dbReference>
<dbReference type="SUPFAM" id="SSF55874">
    <property type="entry name" value="ATPase domain of HSP90 chaperone/DNA topoisomerase II/histidine kinase"/>
    <property type="match status" value="1"/>
</dbReference>
<accession>C6PUF2</accession>
<evidence type="ECO:0000256" key="3">
    <source>
        <dbReference type="ARBA" id="ARBA00022553"/>
    </source>
</evidence>
<dbReference type="AlphaFoldDB" id="C6PUF2"/>
<feature type="transmembrane region" description="Helical" evidence="9">
    <location>
        <begin position="107"/>
        <end position="126"/>
    </location>
</feature>
<evidence type="ECO:0000313" key="12">
    <source>
        <dbReference type="Proteomes" id="UP000004198"/>
    </source>
</evidence>
<dbReference type="eggNOG" id="COG4585">
    <property type="taxonomic scope" value="Bacteria"/>
</dbReference>
<protein>
    <recommendedName>
        <fullName evidence="2">histidine kinase</fullName>
        <ecNumber evidence="2">2.7.13.3</ecNumber>
    </recommendedName>
</protein>
<keyword evidence="12" id="KW-1185">Reference proteome</keyword>
<keyword evidence="9" id="KW-1133">Transmembrane helix</keyword>
<dbReference type="GO" id="GO:0046983">
    <property type="term" value="F:protein dimerization activity"/>
    <property type="evidence" value="ECO:0007669"/>
    <property type="project" value="InterPro"/>
</dbReference>
<dbReference type="STRING" id="536227.Ccar_06800"/>
<keyword evidence="9" id="KW-0812">Transmembrane</keyword>
<evidence type="ECO:0000256" key="4">
    <source>
        <dbReference type="ARBA" id="ARBA00022679"/>
    </source>
</evidence>
<comment type="catalytic activity">
    <reaction evidence="1">
        <text>ATP + protein L-histidine = ADP + protein N-phospho-L-histidine.</text>
        <dbReference type="EC" id="2.7.13.3"/>
    </reaction>
</comment>
<dbReference type="EC" id="2.7.13.3" evidence="2"/>
<gene>
    <name evidence="11" type="ORF">CcarbDRAFT_2419</name>
</gene>
<dbReference type="InterPro" id="IPR011712">
    <property type="entry name" value="Sig_transdc_His_kin_sub3_dim/P"/>
</dbReference>
<evidence type="ECO:0000313" key="11">
    <source>
        <dbReference type="EMBL" id="EET87150.1"/>
    </source>
</evidence>